<dbReference type="InterPro" id="IPR000907">
    <property type="entry name" value="LipOase"/>
</dbReference>
<accession>A0ABN8M7N9</accession>
<dbReference type="Proteomes" id="UP001159427">
    <property type="component" value="Unassembled WGS sequence"/>
</dbReference>
<dbReference type="PANTHER" id="PTHR11771">
    <property type="entry name" value="LIPOXYGENASE"/>
    <property type="match status" value="1"/>
</dbReference>
<keyword evidence="1" id="KW-0479">Metal-binding</keyword>
<sequence>FSSFSVIVCGIESSDKASKACRIQRQRETAQSRKDYELGDPDLYFNLPSLNRTSEEALRILLKDSLEQHWIWLYINSTIYKNLGLFQLFYQGITNGEFQDAGDYIRAYHFFIQHQLVTVKPSDTKYFRFHFQDASIPFRNLSELALWRDDTLFTDQRLAGLNPMSIKRISWDPEINGGVDWTLLSKKLNPKFDLEGAVQDVLGIKISLDQAIYQGYLYSVQYPLYDGLTAMSRDPFGSLMNAFSPIAIFASKPGRQENKLKPVAIQINSSSDSPVFTPEDSELWLKAKHIFQVADFAHAEVIEHLFKLHLFLEPICVCLHRRLSTLHPVHEMMKYHCRGLIGSNKFGYPFLMSPGNGSMDKLLTIGSQGAVQMMFRASQEVTWDDTDFLANIKNRGLDDKEKLPYFPYRDDGQLIHDTISNMVNEFVDQYYKSHKEVQQDLELQDFAHDVSLGSGMVRNFPTKITSKWILKKHLTRLIWLLSAQHSVVNYPNDHMAALTPNMPTKLYNDPRVGSEHYGVYNLPRGFTCGAQAALSMSLASLHYDSLFDYADRLQDKKGRNVVRKYYSYLHGYVKSAIQARNLQRFREGHLPYPYLLPGWIANSIHT</sequence>
<dbReference type="PROSITE" id="PS51393">
    <property type="entry name" value="LIPOXYGENASE_3"/>
    <property type="match status" value="1"/>
</dbReference>
<dbReference type="EMBL" id="CALNXI010000237">
    <property type="protein sequence ID" value="CAH3022870.1"/>
    <property type="molecule type" value="Genomic_DNA"/>
</dbReference>
<evidence type="ECO:0000256" key="3">
    <source>
        <dbReference type="ARBA" id="ARBA00023002"/>
    </source>
</evidence>
<comment type="caution">
    <text evidence="5">The sequence shown here is derived from an EMBL/GenBank/DDBJ whole genome shotgun (WGS) entry which is preliminary data.</text>
</comment>
<dbReference type="Gene3D" id="1.20.245.10">
    <property type="entry name" value="Lipoxygenase-1, Domain 5"/>
    <property type="match status" value="1"/>
</dbReference>
<gene>
    <name evidence="5" type="ORF">PEVE_00017151</name>
</gene>
<name>A0ABN8M7N9_9CNID</name>
<protein>
    <recommendedName>
        <fullName evidence="4">Lipoxygenase domain-containing protein</fullName>
    </recommendedName>
</protein>
<evidence type="ECO:0000256" key="2">
    <source>
        <dbReference type="ARBA" id="ARBA00022964"/>
    </source>
</evidence>
<reference evidence="5 6" key="1">
    <citation type="submission" date="2022-05" db="EMBL/GenBank/DDBJ databases">
        <authorList>
            <consortium name="Genoscope - CEA"/>
            <person name="William W."/>
        </authorList>
    </citation>
    <scope>NUCLEOTIDE SEQUENCE [LARGE SCALE GENOMIC DNA]</scope>
</reference>
<dbReference type="PRINTS" id="PR00087">
    <property type="entry name" value="LIPOXYGENASE"/>
</dbReference>
<evidence type="ECO:0000313" key="6">
    <source>
        <dbReference type="Proteomes" id="UP001159427"/>
    </source>
</evidence>
<evidence type="ECO:0000256" key="1">
    <source>
        <dbReference type="ARBA" id="ARBA00022723"/>
    </source>
</evidence>
<keyword evidence="3" id="KW-0560">Oxidoreductase</keyword>
<proteinExistence type="predicted"/>
<dbReference type="InterPro" id="IPR013819">
    <property type="entry name" value="LipOase_C"/>
</dbReference>
<keyword evidence="6" id="KW-1185">Reference proteome</keyword>
<dbReference type="SUPFAM" id="SSF48484">
    <property type="entry name" value="Lipoxigenase"/>
    <property type="match status" value="1"/>
</dbReference>
<evidence type="ECO:0000313" key="5">
    <source>
        <dbReference type="EMBL" id="CAH3022870.1"/>
    </source>
</evidence>
<dbReference type="InterPro" id="IPR036226">
    <property type="entry name" value="LipOase_C_sf"/>
</dbReference>
<dbReference type="Pfam" id="PF00305">
    <property type="entry name" value="Lipoxygenase"/>
    <property type="match status" value="1"/>
</dbReference>
<dbReference type="Gene3D" id="3.10.450.60">
    <property type="match status" value="1"/>
</dbReference>
<feature type="non-terminal residue" evidence="5">
    <location>
        <position position="1"/>
    </location>
</feature>
<organism evidence="5 6">
    <name type="scientific">Porites evermanni</name>
    <dbReference type="NCBI Taxonomy" id="104178"/>
    <lineage>
        <taxon>Eukaryota</taxon>
        <taxon>Metazoa</taxon>
        <taxon>Cnidaria</taxon>
        <taxon>Anthozoa</taxon>
        <taxon>Hexacorallia</taxon>
        <taxon>Scleractinia</taxon>
        <taxon>Fungiina</taxon>
        <taxon>Poritidae</taxon>
        <taxon>Porites</taxon>
    </lineage>
</organism>
<evidence type="ECO:0000259" key="4">
    <source>
        <dbReference type="PROSITE" id="PS51393"/>
    </source>
</evidence>
<keyword evidence="2" id="KW-0223">Dioxygenase</keyword>
<feature type="domain" description="Lipoxygenase" evidence="4">
    <location>
        <begin position="147"/>
        <end position="606"/>
    </location>
</feature>